<dbReference type="InterPro" id="IPR001461">
    <property type="entry name" value="Aspartic_peptidase_A1"/>
</dbReference>
<dbReference type="PRINTS" id="PR00792">
    <property type="entry name" value="PEPSIN"/>
</dbReference>
<dbReference type="EMBL" id="JADGJD010000295">
    <property type="protein sequence ID" value="KAJ3052429.1"/>
    <property type="molecule type" value="Genomic_DNA"/>
</dbReference>
<proteinExistence type="inferred from homology"/>
<comment type="similarity">
    <text evidence="1 5">Belongs to the peptidase A1 family.</text>
</comment>
<dbReference type="InterPro" id="IPR001002">
    <property type="entry name" value="Chitin-bd_1"/>
</dbReference>
<keyword evidence="6" id="KW-0732">Signal</keyword>
<feature type="signal peptide" evidence="6">
    <location>
        <begin position="1"/>
        <end position="19"/>
    </location>
</feature>
<dbReference type="InterPro" id="IPR033121">
    <property type="entry name" value="PEPTIDASE_A1"/>
</dbReference>
<comment type="caution">
    <text evidence="9">The sequence shown here is derived from an EMBL/GenBank/DDBJ whole genome shotgun (WGS) entry which is preliminary data.</text>
</comment>
<keyword evidence="4" id="KW-1015">Disulfide bond</keyword>
<sequence length="586" mass="63163">MRTTTLVSLALLAVPSVLSANLKINGVQTRVEVEKVSKGGAKVTKENGEVLPGRIWAENGEDIAPFQLELVHEVKEVKNSKDDFVAATRRRLLVSIVYKRQSCTEGTFQCQQNTMVSKCQGGYYQSYATVCSSGTTCQVINNGWAYKCIQQNQPNVVGDGQRCGGTSYTNNRCNAGLCCSSVSYCGTTAAHCQNTSCQARFGQCGNSGFGAPQGTTTTTTPTTTTTVGVTGGVVPTTPVGSTQLYNWMSAEWSAIITINTQTNIRLMIDTGSSDLWVANTACNNCGNVPKYQFSTQTQPGTNQPYSNNLTFAYASSYLGGRTARGYAVEDLVNVGGVAVRSKFGSVWDASFINNNGMAGGILGMAFTKGFTMANRGYYNWFEEAYRAELFQKGIFGLYANPNQGSGGGDLSIGGVNPSKYRGDIMWVNVIEKYYWKVRMIEVRYDTQSIGASTLNAIVDSGTSRILGPADAVSAINSRIGGSYSSDGSFTVDCNKKNTLPPITFKLENNVVLTLTASQYILYNTVNAAFCWSAFQPYASGQALDFWVLGAPLLKKYYTAYNIGYVTDNNNGARLGFAVAYPTYTSG</sequence>
<keyword evidence="3 5" id="KW-0064">Aspartyl protease</keyword>
<protein>
    <recommendedName>
        <fullName evidence="11">Peptidase A1 domain-containing protein</fullName>
    </recommendedName>
</protein>
<evidence type="ECO:0000256" key="5">
    <source>
        <dbReference type="RuleBase" id="RU000454"/>
    </source>
</evidence>
<dbReference type="InterPro" id="IPR034164">
    <property type="entry name" value="Pepsin-like_dom"/>
</dbReference>
<dbReference type="PANTHER" id="PTHR47966">
    <property type="entry name" value="BETA-SITE APP-CLEAVING ENZYME, ISOFORM A-RELATED"/>
    <property type="match status" value="1"/>
</dbReference>
<dbReference type="CDD" id="cd00035">
    <property type="entry name" value="ChtBD1"/>
    <property type="match status" value="1"/>
</dbReference>
<dbReference type="InterPro" id="IPR021109">
    <property type="entry name" value="Peptidase_aspartic_dom_sf"/>
</dbReference>
<dbReference type="InterPro" id="IPR001969">
    <property type="entry name" value="Aspartic_peptidase_AS"/>
</dbReference>
<evidence type="ECO:0000256" key="1">
    <source>
        <dbReference type="ARBA" id="ARBA00007447"/>
    </source>
</evidence>
<keyword evidence="10" id="KW-1185">Reference proteome</keyword>
<keyword evidence="2 4" id="KW-0147">Chitin-binding</keyword>
<accession>A0AAD5SCS0</accession>
<evidence type="ECO:0000313" key="10">
    <source>
        <dbReference type="Proteomes" id="UP001212841"/>
    </source>
</evidence>
<dbReference type="GO" id="GO:0004190">
    <property type="term" value="F:aspartic-type endopeptidase activity"/>
    <property type="evidence" value="ECO:0007669"/>
    <property type="project" value="UniProtKB-KW"/>
</dbReference>
<dbReference type="GO" id="GO:0006508">
    <property type="term" value="P:proteolysis"/>
    <property type="evidence" value="ECO:0007669"/>
    <property type="project" value="UniProtKB-KW"/>
</dbReference>
<dbReference type="InterPro" id="IPR036861">
    <property type="entry name" value="Endochitinase-like_sf"/>
</dbReference>
<dbReference type="PANTHER" id="PTHR47966:SF51">
    <property type="entry name" value="BETA-SITE APP-CLEAVING ENZYME, ISOFORM A-RELATED"/>
    <property type="match status" value="1"/>
</dbReference>
<feature type="chain" id="PRO_5042042733" description="Peptidase A1 domain-containing protein" evidence="6">
    <location>
        <begin position="20"/>
        <end position="586"/>
    </location>
</feature>
<evidence type="ECO:0000259" key="8">
    <source>
        <dbReference type="PROSITE" id="PS51767"/>
    </source>
</evidence>
<evidence type="ECO:0008006" key="11">
    <source>
        <dbReference type="Google" id="ProtNLM"/>
    </source>
</evidence>
<evidence type="ECO:0000256" key="4">
    <source>
        <dbReference type="PROSITE-ProRule" id="PRU00261"/>
    </source>
</evidence>
<evidence type="ECO:0000256" key="6">
    <source>
        <dbReference type="SAM" id="SignalP"/>
    </source>
</evidence>
<dbReference type="Proteomes" id="UP001212841">
    <property type="component" value="Unassembled WGS sequence"/>
</dbReference>
<dbReference type="Pfam" id="PF00026">
    <property type="entry name" value="Asp"/>
    <property type="match status" value="1"/>
</dbReference>
<dbReference type="SUPFAM" id="SSF50630">
    <property type="entry name" value="Acid proteases"/>
    <property type="match status" value="1"/>
</dbReference>
<feature type="domain" description="Peptidase A1" evidence="8">
    <location>
        <begin position="252"/>
        <end position="577"/>
    </location>
</feature>
<keyword evidence="5" id="KW-0378">Hydrolase</keyword>
<feature type="domain" description="Chitin-binding type-1" evidence="7">
    <location>
        <begin position="160"/>
        <end position="206"/>
    </location>
</feature>
<gene>
    <name evidence="9" type="ORF">HK097_006272</name>
</gene>
<comment type="caution">
    <text evidence="4">Lacks conserved residue(s) required for the propagation of feature annotation.</text>
</comment>
<feature type="disulfide bond" evidence="4">
    <location>
        <begin position="178"/>
        <end position="192"/>
    </location>
</feature>
<dbReference type="PROSITE" id="PS50941">
    <property type="entry name" value="CHIT_BIND_I_2"/>
    <property type="match status" value="1"/>
</dbReference>
<dbReference type="Gene3D" id="3.30.60.10">
    <property type="entry name" value="Endochitinase-like"/>
    <property type="match status" value="1"/>
</dbReference>
<dbReference type="GO" id="GO:0008061">
    <property type="term" value="F:chitin binding"/>
    <property type="evidence" value="ECO:0007669"/>
    <property type="project" value="UniProtKB-UniRule"/>
</dbReference>
<evidence type="ECO:0000259" key="7">
    <source>
        <dbReference type="PROSITE" id="PS50941"/>
    </source>
</evidence>
<keyword evidence="5" id="KW-0645">Protease</keyword>
<evidence type="ECO:0000256" key="3">
    <source>
        <dbReference type="ARBA" id="ARBA00022750"/>
    </source>
</evidence>
<dbReference type="Gene3D" id="2.40.70.10">
    <property type="entry name" value="Acid Proteases"/>
    <property type="match status" value="2"/>
</dbReference>
<name>A0AAD5SCS0_9FUNG</name>
<reference evidence="9" key="1">
    <citation type="submission" date="2020-05" db="EMBL/GenBank/DDBJ databases">
        <title>Phylogenomic resolution of chytrid fungi.</title>
        <authorList>
            <person name="Stajich J.E."/>
            <person name="Amses K."/>
            <person name="Simmons R."/>
            <person name="Seto K."/>
            <person name="Myers J."/>
            <person name="Bonds A."/>
            <person name="Quandt C.A."/>
            <person name="Barry K."/>
            <person name="Liu P."/>
            <person name="Grigoriev I."/>
            <person name="Longcore J.E."/>
            <person name="James T.Y."/>
        </authorList>
    </citation>
    <scope>NUCLEOTIDE SEQUENCE</scope>
    <source>
        <strain evidence="9">JEL0318</strain>
    </source>
</reference>
<organism evidence="9 10">
    <name type="scientific">Rhizophlyctis rosea</name>
    <dbReference type="NCBI Taxonomy" id="64517"/>
    <lineage>
        <taxon>Eukaryota</taxon>
        <taxon>Fungi</taxon>
        <taxon>Fungi incertae sedis</taxon>
        <taxon>Chytridiomycota</taxon>
        <taxon>Chytridiomycota incertae sedis</taxon>
        <taxon>Chytridiomycetes</taxon>
        <taxon>Rhizophlyctidales</taxon>
        <taxon>Rhizophlyctidaceae</taxon>
        <taxon>Rhizophlyctis</taxon>
    </lineage>
</organism>
<dbReference type="CDD" id="cd05471">
    <property type="entry name" value="pepsin_like"/>
    <property type="match status" value="1"/>
</dbReference>
<dbReference type="PROSITE" id="PS51767">
    <property type="entry name" value="PEPTIDASE_A1"/>
    <property type="match status" value="1"/>
</dbReference>
<dbReference type="AlphaFoldDB" id="A0AAD5SCS0"/>
<evidence type="ECO:0000313" key="9">
    <source>
        <dbReference type="EMBL" id="KAJ3052429.1"/>
    </source>
</evidence>
<feature type="disulfide bond" evidence="4">
    <location>
        <begin position="173"/>
        <end position="185"/>
    </location>
</feature>
<evidence type="ECO:0000256" key="2">
    <source>
        <dbReference type="ARBA" id="ARBA00022669"/>
    </source>
</evidence>
<dbReference type="PROSITE" id="PS00141">
    <property type="entry name" value="ASP_PROTEASE"/>
    <property type="match status" value="1"/>
</dbReference>
<dbReference type="SUPFAM" id="SSF57016">
    <property type="entry name" value="Plant lectins/antimicrobial peptides"/>
    <property type="match status" value="1"/>
</dbReference>